<name>A0A409WFF4_9AGAR</name>
<feature type="compositionally biased region" description="Polar residues" evidence="1">
    <location>
        <begin position="108"/>
        <end position="122"/>
    </location>
</feature>
<evidence type="ECO:0000313" key="3">
    <source>
        <dbReference type="Proteomes" id="UP000284706"/>
    </source>
</evidence>
<accession>A0A409WFF4</accession>
<feature type="region of interest" description="Disordered" evidence="1">
    <location>
        <begin position="329"/>
        <end position="357"/>
    </location>
</feature>
<evidence type="ECO:0000313" key="2">
    <source>
        <dbReference type="EMBL" id="PPQ77242.1"/>
    </source>
</evidence>
<keyword evidence="3" id="KW-1185">Reference proteome</keyword>
<organism evidence="2 3">
    <name type="scientific">Gymnopilus dilepis</name>
    <dbReference type="NCBI Taxonomy" id="231916"/>
    <lineage>
        <taxon>Eukaryota</taxon>
        <taxon>Fungi</taxon>
        <taxon>Dikarya</taxon>
        <taxon>Basidiomycota</taxon>
        <taxon>Agaricomycotina</taxon>
        <taxon>Agaricomycetes</taxon>
        <taxon>Agaricomycetidae</taxon>
        <taxon>Agaricales</taxon>
        <taxon>Agaricineae</taxon>
        <taxon>Hymenogastraceae</taxon>
        <taxon>Gymnopilus</taxon>
    </lineage>
</organism>
<evidence type="ECO:0000256" key="1">
    <source>
        <dbReference type="SAM" id="MobiDB-lite"/>
    </source>
</evidence>
<comment type="caution">
    <text evidence="2">The sequence shown here is derived from an EMBL/GenBank/DDBJ whole genome shotgun (WGS) entry which is preliminary data.</text>
</comment>
<reference evidence="2 3" key="1">
    <citation type="journal article" date="2018" name="Evol. Lett.">
        <title>Horizontal gene cluster transfer increased hallucinogenic mushroom diversity.</title>
        <authorList>
            <person name="Reynolds H.T."/>
            <person name="Vijayakumar V."/>
            <person name="Gluck-Thaler E."/>
            <person name="Korotkin H.B."/>
            <person name="Matheny P.B."/>
            <person name="Slot J.C."/>
        </authorList>
    </citation>
    <scope>NUCLEOTIDE SEQUENCE [LARGE SCALE GENOMIC DNA]</scope>
    <source>
        <strain evidence="2 3">SRW20</strain>
    </source>
</reference>
<proteinExistence type="predicted"/>
<dbReference type="EMBL" id="NHYE01005087">
    <property type="protein sequence ID" value="PPQ77242.1"/>
    <property type="molecule type" value="Genomic_DNA"/>
</dbReference>
<feature type="compositionally biased region" description="Polar residues" evidence="1">
    <location>
        <begin position="38"/>
        <end position="52"/>
    </location>
</feature>
<dbReference type="InParanoid" id="A0A409WFF4"/>
<feature type="compositionally biased region" description="Basic residues" evidence="1">
    <location>
        <begin position="1"/>
        <end position="19"/>
    </location>
</feature>
<protein>
    <submittedName>
        <fullName evidence="2">Uncharacterized protein</fullName>
    </submittedName>
</protein>
<feature type="region of interest" description="Disordered" evidence="1">
    <location>
        <begin position="97"/>
        <end position="125"/>
    </location>
</feature>
<sequence>MATKATAKRRRAQGRKPQRKGPTSAAQKRRKNVAASRRANTVAPQSPVTVDGSTPRAPGLQPEPTLILEESTNPPDSPLTPLPMSLAALPSRMIFPPDTGPSHAYPSPANNSVSNTGPTMSSAPMPPSWGTSPLFDTKPPSERTYLDMTNVANLLGFTRFLRQNNALPDFNNSAPGAFTNPVYGANLVPNAEFSTFPPPVFPDNNVLSTQNYREVAPAPPIDPAPASAPSASTYIPSAKSLLEIFADDNNTFTSNSLEEALTTPTASAPPLQSPVSPSVDVLKLNPNEFGEYLTSTGFTSLPERSEASLMNLAALFDFDFAQYADGESPFSLPSSGDPTPGGSSSAQAPPLSGLARTFSTLDMGSGMEFNLKSTSQA</sequence>
<dbReference type="Proteomes" id="UP000284706">
    <property type="component" value="Unassembled WGS sequence"/>
</dbReference>
<gene>
    <name evidence="2" type="ORF">CVT26_005952</name>
</gene>
<feature type="region of interest" description="Disordered" evidence="1">
    <location>
        <begin position="1"/>
        <end position="80"/>
    </location>
</feature>
<feature type="compositionally biased region" description="Low complexity" evidence="1">
    <location>
        <begin position="331"/>
        <end position="345"/>
    </location>
</feature>
<dbReference type="AlphaFoldDB" id="A0A409WFF4"/>